<dbReference type="PANTHER" id="PTHR43630:SF1">
    <property type="entry name" value="POLY-BETA-1,6-N-ACETYL-D-GLUCOSAMINE SYNTHASE"/>
    <property type="match status" value="1"/>
</dbReference>
<dbReference type="InterPro" id="IPR001173">
    <property type="entry name" value="Glyco_trans_2-like"/>
</dbReference>
<name>A0A1F7Z1J2_9BACT</name>
<evidence type="ECO:0000256" key="4">
    <source>
        <dbReference type="SAM" id="Phobius"/>
    </source>
</evidence>
<dbReference type="Pfam" id="PF00535">
    <property type="entry name" value="Glycos_transf_2"/>
    <property type="match status" value="1"/>
</dbReference>
<dbReference type="SUPFAM" id="SSF53448">
    <property type="entry name" value="Nucleotide-diphospho-sugar transferases"/>
    <property type="match status" value="1"/>
</dbReference>
<organism evidence="6 7">
    <name type="scientific">Candidatus Woesebacteria bacterium RIFCSPHIGHO2_02_FULL_39_13</name>
    <dbReference type="NCBI Taxonomy" id="1802505"/>
    <lineage>
        <taxon>Bacteria</taxon>
        <taxon>Candidatus Woeseibacteriota</taxon>
    </lineage>
</organism>
<dbReference type="STRING" id="1802505.A3D01_05645"/>
<feature type="transmembrane region" description="Helical" evidence="4">
    <location>
        <begin position="283"/>
        <end position="299"/>
    </location>
</feature>
<sequence>MPISGNSRLGVKNQKEIKDKILNMKVSVCLTVFNEEESIGDLLNSLLKQSKKPDEIVVIDGGSKDKTAQIIRHFQKKDKKIKLLVQKCTRAEGRNLSCELAKNEIIAITDADCTADSKWLRRVTDPFKHKEIDMVAGFYSMLAVTPFEKALSYFLAVTPKRFSSDFLPSTRSVAFRKSLWERVGGFPEDSNNSAEDTDFNYEVVKIGAGIARTKDAIVFWKIPTDLKLALNKFYNYAKWDAKKMILWHPTQKFRSHNIKALLKFFRYGIFFLTLFYASQNIMFLGIFILEISLYFYWIYRKLYYEYENFKTSLWGIPIHIMNDVGVMLGFISGLIS</sequence>
<keyword evidence="4" id="KW-1133">Transmembrane helix</keyword>
<dbReference type="Proteomes" id="UP000177169">
    <property type="component" value="Unassembled WGS sequence"/>
</dbReference>
<reference evidence="6 7" key="1">
    <citation type="journal article" date="2016" name="Nat. Commun.">
        <title>Thousands of microbial genomes shed light on interconnected biogeochemical processes in an aquifer system.</title>
        <authorList>
            <person name="Anantharaman K."/>
            <person name="Brown C.T."/>
            <person name="Hug L.A."/>
            <person name="Sharon I."/>
            <person name="Castelle C.J."/>
            <person name="Probst A.J."/>
            <person name="Thomas B.C."/>
            <person name="Singh A."/>
            <person name="Wilkins M.J."/>
            <person name="Karaoz U."/>
            <person name="Brodie E.L."/>
            <person name="Williams K.H."/>
            <person name="Hubbard S.S."/>
            <person name="Banfield J.F."/>
        </authorList>
    </citation>
    <scope>NUCLEOTIDE SEQUENCE [LARGE SCALE GENOMIC DNA]</scope>
</reference>
<evidence type="ECO:0000256" key="1">
    <source>
        <dbReference type="ARBA" id="ARBA00006739"/>
    </source>
</evidence>
<dbReference type="PANTHER" id="PTHR43630">
    <property type="entry name" value="POLY-BETA-1,6-N-ACETYL-D-GLUCOSAMINE SYNTHASE"/>
    <property type="match status" value="1"/>
</dbReference>
<evidence type="ECO:0000256" key="2">
    <source>
        <dbReference type="ARBA" id="ARBA00022676"/>
    </source>
</evidence>
<gene>
    <name evidence="6" type="ORF">A3D01_05645</name>
</gene>
<feature type="transmembrane region" description="Helical" evidence="4">
    <location>
        <begin position="311"/>
        <end position="335"/>
    </location>
</feature>
<dbReference type="GO" id="GO:0016757">
    <property type="term" value="F:glycosyltransferase activity"/>
    <property type="evidence" value="ECO:0007669"/>
    <property type="project" value="UniProtKB-KW"/>
</dbReference>
<keyword evidence="4" id="KW-0472">Membrane</keyword>
<accession>A0A1F7Z1J2</accession>
<comment type="caution">
    <text evidence="6">The sequence shown here is derived from an EMBL/GenBank/DDBJ whole genome shotgun (WGS) entry which is preliminary data.</text>
</comment>
<dbReference type="EMBL" id="MGGR01000026">
    <property type="protein sequence ID" value="OGM32979.1"/>
    <property type="molecule type" value="Genomic_DNA"/>
</dbReference>
<evidence type="ECO:0000313" key="7">
    <source>
        <dbReference type="Proteomes" id="UP000177169"/>
    </source>
</evidence>
<dbReference type="AlphaFoldDB" id="A0A1F7Z1J2"/>
<proteinExistence type="inferred from homology"/>
<keyword evidence="2" id="KW-0328">Glycosyltransferase</keyword>
<dbReference type="Gene3D" id="3.90.550.10">
    <property type="entry name" value="Spore Coat Polysaccharide Biosynthesis Protein SpsA, Chain A"/>
    <property type="match status" value="1"/>
</dbReference>
<comment type="similarity">
    <text evidence="1">Belongs to the glycosyltransferase 2 family.</text>
</comment>
<evidence type="ECO:0000256" key="3">
    <source>
        <dbReference type="ARBA" id="ARBA00022679"/>
    </source>
</evidence>
<feature type="domain" description="Glycosyltransferase 2-like" evidence="5">
    <location>
        <begin position="27"/>
        <end position="138"/>
    </location>
</feature>
<dbReference type="InterPro" id="IPR029044">
    <property type="entry name" value="Nucleotide-diphossugar_trans"/>
</dbReference>
<evidence type="ECO:0000313" key="6">
    <source>
        <dbReference type="EMBL" id="OGM32979.1"/>
    </source>
</evidence>
<keyword evidence="4" id="KW-0812">Transmembrane</keyword>
<keyword evidence="3" id="KW-0808">Transferase</keyword>
<evidence type="ECO:0000259" key="5">
    <source>
        <dbReference type="Pfam" id="PF00535"/>
    </source>
</evidence>
<protein>
    <recommendedName>
        <fullName evidence="5">Glycosyltransferase 2-like domain-containing protein</fullName>
    </recommendedName>
</protein>